<feature type="domain" description="PhoU" evidence="7">
    <location>
        <begin position="501"/>
        <end position="580"/>
    </location>
</feature>
<evidence type="ECO:0000256" key="1">
    <source>
        <dbReference type="ARBA" id="ARBA00004651"/>
    </source>
</evidence>
<dbReference type="Pfam" id="PF01895">
    <property type="entry name" value="PhoU"/>
    <property type="match status" value="2"/>
</dbReference>
<keyword evidence="3 6" id="KW-0812">Transmembrane</keyword>
<dbReference type="GO" id="GO:0044341">
    <property type="term" value="P:sodium-dependent phosphate transport"/>
    <property type="evidence" value="ECO:0007669"/>
    <property type="project" value="InterPro"/>
</dbReference>
<organism evidence="8 9">
    <name type="scientific">Haloferula luteola</name>
    <dbReference type="NCBI Taxonomy" id="595692"/>
    <lineage>
        <taxon>Bacteria</taxon>
        <taxon>Pseudomonadati</taxon>
        <taxon>Verrucomicrobiota</taxon>
        <taxon>Verrucomicrobiia</taxon>
        <taxon>Verrucomicrobiales</taxon>
        <taxon>Verrucomicrobiaceae</taxon>
        <taxon>Haloferula</taxon>
    </lineage>
</organism>
<dbReference type="InterPro" id="IPR003841">
    <property type="entry name" value="Na/Pi_transpt"/>
</dbReference>
<dbReference type="NCBIfam" id="TIGR00704">
    <property type="entry name" value="NaPi_cotrn_rel"/>
    <property type="match status" value="1"/>
</dbReference>
<feature type="transmembrane region" description="Helical" evidence="6">
    <location>
        <begin position="278"/>
        <end position="302"/>
    </location>
</feature>
<dbReference type="Proteomes" id="UP000557717">
    <property type="component" value="Unassembled WGS sequence"/>
</dbReference>
<dbReference type="PANTHER" id="PTHR10010">
    <property type="entry name" value="SOLUTE CARRIER FAMILY 34 SODIUM PHOSPHATE , MEMBER 2-RELATED"/>
    <property type="match status" value="1"/>
</dbReference>
<keyword evidence="4 6" id="KW-1133">Transmembrane helix</keyword>
<name>A0A840V0T1_9BACT</name>
<dbReference type="NCBIfam" id="NF037997">
    <property type="entry name" value="Na_Pi_symport"/>
    <property type="match status" value="1"/>
</dbReference>
<comment type="subcellular location">
    <subcellularLocation>
        <location evidence="1">Cell membrane</location>
        <topology evidence="1">Multi-pass membrane protein</topology>
    </subcellularLocation>
</comment>
<evidence type="ECO:0000256" key="4">
    <source>
        <dbReference type="ARBA" id="ARBA00022989"/>
    </source>
</evidence>
<evidence type="ECO:0000256" key="3">
    <source>
        <dbReference type="ARBA" id="ARBA00022692"/>
    </source>
</evidence>
<feature type="transmembrane region" description="Helical" evidence="6">
    <location>
        <begin position="144"/>
        <end position="162"/>
    </location>
</feature>
<dbReference type="GO" id="GO:0005436">
    <property type="term" value="F:sodium:phosphate symporter activity"/>
    <property type="evidence" value="ECO:0007669"/>
    <property type="project" value="InterPro"/>
</dbReference>
<evidence type="ECO:0000313" key="8">
    <source>
        <dbReference type="EMBL" id="MBB5351967.1"/>
    </source>
</evidence>
<dbReference type="InterPro" id="IPR038078">
    <property type="entry name" value="PhoU-like_sf"/>
</dbReference>
<feature type="transmembrane region" description="Helical" evidence="6">
    <location>
        <begin position="110"/>
        <end position="138"/>
    </location>
</feature>
<keyword evidence="9" id="KW-1185">Reference proteome</keyword>
<comment type="caution">
    <text evidence="8">The sequence shown here is derived from an EMBL/GenBank/DDBJ whole genome shotgun (WGS) entry which is preliminary data.</text>
</comment>
<gene>
    <name evidence="8" type="ORF">HNR46_002206</name>
</gene>
<feature type="transmembrane region" description="Helical" evidence="6">
    <location>
        <begin position="199"/>
        <end position="224"/>
    </location>
</feature>
<feature type="transmembrane region" description="Helical" evidence="6">
    <location>
        <begin position="6"/>
        <end position="28"/>
    </location>
</feature>
<dbReference type="EMBL" id="JACHFD010000009">
    <property type="protein sequence ID" value="MBB5351967.1"/>
    <property type="molecule type" value="Genomic_DNA"/>
</dbReference>
<evidence type="ECO:0000256" key="2">
    <source>
        <dbReference type="ARBA" id="ARBA00022475"/>
    </source>
</evidence>
<dbReference type="SUPFAM" id="SSF109755">
    <property type="entry name" value="PhoU-like"/>
    <property type="match status" value="1"/>
</dbReference>
<evidence type="ECO:0000313" key="9">
    <source>
        <dbReference type="Proteomes" id="UP000557717"/>
    </source>
</evidence>
<protein>
    <submittedName>
        <fullName evidence="8">Phosphate:Na+ symporter</fullName>
    </submittedName>
</protein>
<keyword evidence="5 6" id="KW-0472">Membrane</keyword>
<keyword evidence="2" id="KW-1003">Cell membrane</keyword>
<proteinExistence type="predicted"/>
<dbReference type="GO" id="GO:0005886">
    <property type="term" value="C:plasma membrane"/>
    <property type="evidence" value="ECO:0007669"/>
    <property type="project" value="UniProtKB-SubCell"/>
</dbReference>
<feature type="transmembrane region" description="Helical" evidence="6">
    <location>
        <begin position="76"/>
        <end position="98"/>
    </location>
</feature>
<dbReference type="AlphaFoldDB" id="A0A840V0T1"/>
<dbReference type="PANTHER" id="PTHR10010:SF46">
    <property type="entry name" value="SODIUM-DEPENDENT PHOSPHATE TRANSPORT PROTEIN 2B"/>
    <property type="match status" value="1"/>
</dbReference>
<feature type="transmembrane region" description="Helical" evidence="6">
    <location>
        <begin position="322"/>
        <end position="345"/>
    </location>
</feature>
<dbReference type="RefSeq" id="WP_184018612.1">
    <property type="nucleotide sequence ID" value="NZ_JACHFD010000009.1"/>
</dbReference>
<feature type="domain" description="PhoU" evidence="7">
    <location>
        <begin position="391"/>
        <end position="479"/>
    </location>
</feature>
<feature type="transmembrane region" description="Helical" evidence="6">
    <location>
        <begin position="244"/>
        <end position="266"/>
    </location>
</feature>
<dbReference type="InterPro" id="IPR004633">
    <property type="entry name" value="NaPi_cotrn-rel/YqeW-like"/>
</dbReference>
<evidence type="ECO:0000256" key="5">
    <source>
        <dbReference type="ARBA" id="ARBA00023136"/>
    </source>
</evidence>
<feature type="transmembrane region" description="Helical" evidence="6">
    <location>
        <begin position="48"/>
        <end position="70"/>
    </location>
</feature>
<evidence type="ECO:0000259" key="7">
    <source>
        <dbReference type="Pfam" id="PF01895"/>
    </source>
</evidence>
<dbReference type="Pfam" id="PF02690">
    <property type="entry name" value="Na_Pi_cotrans"/>
    <property type="match status" value="2"/>
</dbReference>
<sequence>MTLLGSLSVTSTVLGLLQVLGALGVFLYGMKVMSEAVQRVAGKKMRQALAGITGNRFSGLLTGFMTTSLVQSSSATTVLVVSFVNAGLLTLMQSIGVIMGANLGTTITAWIVALVGKFSVSTIALPLIGIGLPFVFIGKDKGKSWGELFLGFGLVFFGLGLLKDSVPDLKSMMKEDPATAETIRQIVTWMGGRGFVSTVLYLLGGIVLTLMVQSSSAAMAITITCAMNGWLGDLHNPIEVFRNSAAIVLGENIGTTVTAWLAALGANVHAKRAARAHFTFNVIGVVWMLVAFVPFSALVWNLAEHLPESMRSASDGFQTSEIAFATAIFHTSFNFVNICLLIGFVPHIARLVEWWVRDHAPINDSPRLQYISQGLVDLGELNIAEAENATRQMNVLTSQMFDGFVHLLNQPQTDLSAEVAALKKMEDDCDEMLRDITSYLIQCSSHEIGPSNAGEITSMLRVVSEYEEATDRIYRLVKIVQRKYEKGRHFTEEQHRELTALCSQVRAILDLCANALSGVTGEMLENANRIEDRIDRLRKQHNKGAVRRMQAGAEVPTEMLYTETNNHLEAIGNHALNIIESSQRSEQALAARADD</sequence>
<reference evidence="8 9" key="1">
    <citation type="submission" date="2020-08" db="EMBL/GenBank/DDBJ databases">
        <title>Genomic Encyclopedia of Type Strains, Phase IV (KMG-IV): sequencing the most valuable type-strain genomes for metagenomic binning, comparative biology and taxonomic classification.</title>
        <authorList>
            <person name="Goeker M."/>
        </authorList>
    </citation>
    <scope>NUCLEOTIDE SEQUENCE [LARGE SCALE GENOMIC DNA]</scope>
    <source>
        <strain evidence="8 9">YC6886</strain>
    </source>
</reference>
<dbReference type="InterPro" id="IPR026022">
    <property type="entry name" value="PhoU_dom"/>
</dbReference>
<dbReference type="Gene3D" id="1.20.58.220">
    <property type="entry name" value="Phosphate transport system protein phou homolog 2, domain 2"/>
    <property type="match status" value="1"/>
</dbReference>
<evidence type="ECO:0000256" key="6">
    <source>
        <dbReference type="SAM" id="Phobius"/>
    </source>
</evidence>
<accession>A0A840V0T1</accession>